<dbReference type="SUPFAM" id="SSF51905">
    <property type="entry name" value="FAD/NAD(P)-binding domain"/>
    <property type="match status" value="1"/>
</dbReference>
<feature type="domain" description="RsdA/BaiN/AoA(So)-like Rossmann fold-like" evidence="4">
    <location>
        <begin position="5"/>
        <end position="398"/>
    </location>
</feature>
<proteinExistence type="predicted"/>
<dbReference type="RefSeq" id="WP_135286925.1">
    <property type="nucleotide sequence ID" value="NZ_SMLL01000008.1"/>
</dbReference>
<dbReference type="InterPro" id="IPR036188">
    <property type="entry name" value="FAD/NAD-bd_sf"/>
</dbReference>
<dbReference type="InterPro" id="IPR057661">
    <property type="entry name" value="RsdA/BaiN/AoA(So)_Rossmann"/>
</dbReference>
<evidence type="ECO:0000313" key="7">
    <source>
        <dbReference type="Proteomes" id="UP000297564"/>
    </source>
</evidence>
<gene>
    <name evidence="6" type="ORF">EZ242_19800</name>
</gene>
<dbReference type="Gene3D" id="2.40.30.10">
    <property type="entry name" value="Translation factors"/>
    <property type="match status" value="1"/>
</dbReference>
<evidence type="ECO:0000313" key="6">
    <source>
        <dbReference type="EMBL" id="TFY96914.1"/>
    </source>
</evidence>
<evidence type="ECO:0000256" key="1">
    <source>
        <dbReference type="ARBA" id="ARBA00001974"/>
    </source>
</evidence>
<dbReference type="PANTHER" id="PTHR42887">
    <property type="entry name" value="OS12G0638800 PROTEIN"/>
    <property type="match status" value="1"/>
</dbReference>
<evidence type="ECO:0000259" key="5">
    <source>
        <dbReference type="Pfam" id="PF22780"/>
    </source>
</evidence>
<sequence>MQSFDVAVIGAGAAGLFCAGVAGQLGLRVLLVDHAPKVAEKVRISGGGRCNFTNRDLDPRAPHKHFLGENPHFCRSALSRYTPNDFIELVRRHGIPHHEKHKGQLFGDRSSDDFIRMLLAECEAGGVTRWQPCKVEAVRQGAEGGYALDTDRGVVQAGRLVIATGGLSIPQIGASDFGLRIARQFGLRIVAPRAALVPLTFDAQAWSPYASLAGLSLPVRIATGEKKQRAVFDEDLLFTHRGLSGPAVLQISSYWQPDSPVQLDLAPGLALDEVLRQAKARSRRLLANELAAHLPARLADAWVQQEAAWQRPVNEVPDKALAQLAQRLSDWSLVPTGTEGWRKAEVMAGGVDTRELSSQTLESKQPGLYFIGEVVDVTGWLGGYNFQWAWASAFACAQALAASRG</sequence>
<dbReference type="SUPFAM" id="SSF160996">
    <property type="entry name" value="HI0933 insert domain-like"/>
    <property type="match status" value="1"/>
</dbReference>
<dbReference type="Proteomes" id="UP000297564">
    <property type="component" value="Unassembled WGS sequence"/>
</dbReference>
<keyword evidence="7" id="KW-1185">Reference proteome</keyword>
<dbReference type="OrthoDB" id="9773233at2"/>
<comment type="cofactor">
    <cofactor evidence="1">
        <name>FAD</name>
        <dbReference type="ChEBI" id="CHEBI:57692"/>
    </cofactor>
</comment>
<dbReference type="InterPro" id="IPR023166">
    <property type="entry name" value="BaiN-like_dom_sf"/>
</dbReference>
<evidence type="ECO:0000256" key="2">
    <source>
        <dbReference type="ARBA" id="ARBA00022630"/>
    </source>
</evidence>
<organism evidence="6 7">
    <name type="scientific">Ramlibacter rhizophilus</name>
    <dbReference type="NCBI Taxonomy" id="1781167"/>
    <lineage>
        <taxon>Bacteria</taxon>
        <taxon>Pseudomonadati</taxon>
        <taxon>Pseudomonadota</taxon>
        <taxon>Betaproteobacteria</taxon>
        <taxon>Burkholderiales</taxon>
        <taxon>Comamonadaceae</taxon>
        <taxon>Ramlibacter</taxon>
    </lineage>
</organism>
<keyword evidence="2" id="KW-0285">Flavoprotein</keyword>
<dbReference type="Gene3D" id="1.10.8.260">
    <property type="entry name" value="HI0933 insert domain-like"/>
    <property type="match status" value="1"/>
</dbReference>
<feature type="domain" description="RsdA/BaiN/AoA(So)-like insert" evidence="5">
    <location>
        <begin position="193"/>
        <end position="346"/>
    </location>
</feature>
<accession>A0A4Z0BFL2</accession>
<dbReference type="InterPro" id="IPR055178">
    <property type="entry name" value="RsdA/BaiN/AoA(So)-like_dom"/>
</dbReference>
<dbReference type="PRINTS" id="PR00411">
    <property type="entry name" value="PNDRDTASEI"/>
</dbReference>
<dbReference type="InterPro" id="IPR004792">
    <property type="entry name" value="BaiN-like"/>
</dbReference>
<keyword evidence="3" id="KW-0274">FAD</keyword>
<name>A0A4Z0BFL2_9BURK</name>
<comment type="caution">
    <text evidence="6">The sequence shown here is derived from an EMBL/GenBank/DDBJ whole genome shotgun (WGS) entry which is preliminary data.</text>
</comment>
<evidence type="ECO:0000259" key="4">
    <source>
        <dbReference type="Pfam" id="PF03486"/>
    </source>
</evidence>
<dbReference type="Gene3D" id="3.50.50.60">
    <property type="entry name" value="FAD/NAD(P)-binding domain"/>
    <property type="match status" value="1"/>
</dbReference>
<dbReference type="NCBIfam" id="TIGR00275">
    <property type="entry name" value="aminoacetone oxidase family FAD-binding enzyme"/>
    <property type="match status" value="1"/>
</dbReference>
<reference evidence="6 7" key="1">
    <citation type="submission" date="2019-03" db="EMBL/GenBank/DDBJ databases">
        <title>Ramlibacter rhizophilus CCTCC AB2015357, whole genome shotgun sequence.</title>
        <authorList>
            <person name="Zhang X."/>
            <person name="Feng G."/>
            <person name="Zhu H."/>
        </authorList>
    </citation>
    <scope>NUCLEOTIDE SEQUENCE [LARGE SCALE GENOMIC DNA]</scope>
    <source>
        <strain evidence="6 7">CCTCC AB2015357</strain>
    </source>
</reference>
<dbReference type="EMBL" id="SMLL01000008">
    <property type="protein sequence ID" value="TFY96914.1"/>
    <property type="molecule type" value="Genomic_DNA"/>
</dbReference>
<dbReference type="Pfam" id="PF22780">
    <property type="entry name" value="HI0933_like_1st"/>
    <property type="match status" value="1"/>
</dbReference>
<evidence type="ECO:0000256" key="3">
    <source>
        <dbReference type="ARBA" id="ARBA00022827"/>
    </source>
</evidence>
<protein>
    <submittedName>
        <fullName evidence="6">NAD(P)/FAD-dependent oxidoreductase</fullName>
    </submittedName>
</protein>
<dbReference type="PANTHER" id="PTHR42887:SF2">
    <property type="entry name" value="OS12G0638800 PROTEIN"/>
    <property type="match status" value="1"/>
</dbReference>
<dbReference type="Pfam" id="PF03486">
    <property type="entry name" value="HI0933_like"/>
    <property type="match status" value="1"/>
</dbReference>
<dbReference type="AlphaFoldDB" id="A0A4Z0BFL2"/>